<dbReference type="EMBL" id="JACHJW010000001">
    <property type="protein sequence ID" value="MBB4960405.1"/>
    <property type="molecule type" value="Genomic_DNA"/>
</dbReference>
<comment type="caution">
    <text evidence="4">The sequence shown here is derived from an EMBL/GenBank/DDBJ whole genome shotgun (WGS) entry which is preliminary data.</text>
</comment>
<keyword evidence="2" id="KW-0472">Membrane</keyword>
<feature type="transmembrane region" description="Helical" evidence="2">
    <location>
        <begin position="12"/>
        <end position="34"/>
    </location>
</feature>
<dbReference type="InterPro" id="IPR036465">
    <property type="entry name" value="vWFA_dom_sf"/>
</dbReference>
<dbReference type="AlphaFoldDB" id="A0A7W7SVI1"/>
<dbReference type="Pfam" id="PF00092">
    <property type="entry name" value="VWA"/>
    <property type="match status" value="1"/>
</dbReference>
<evidence type="ECO:0000313" key="4">
    <source>
        <dbReference type="EMBL" id="MBB4960405.1"/>
    </source>
</evidence>
<dbReference type="SMART" id="SM00327">
    <property type="entry name" value="VWA"/>
    <property type="match status" value="1"/>
</dbReference>
<reference evidence="4 5" key="1">
    <citation type="submission" date="2020-08" db="EMBL/GenBank/DDBJ databases">
        <title>Sequencing the genomes of 1000 actinobacteria strains.</title>
        <authorList>
            <person name="Klenk H.-P."/>
        </authorList>
    </citation>
    <scope>NUCLEOTIDE SEQUENCE [LARGE SCALE GENOMIC DNA]</scope>
    <source>
        <strain evidence="4 5">DSM 45886</strain>
    </source>
</reference>
<name>A0A7W7SVI1_9ACTN</name>
<gene>
    <name evidence="4" type="ORF">FHR38_004138</name>
</gene>
<feature type="region of interest" description="Disordered" evidence="1">
    <location>
        <begin position="336"/>
        <end position="383"/>
    </location>
</feature>
<protein>
    <recommendedName>
        <fullName evidence="3">VWFA domain-containing protein</fullName>
    </recommendedName>
</protein>
<organism evidence="4 5">
    <name type="scientific">Micromonospora polyrhachis</name>
    <dbReference type="NCBI Taxonomy" id="1282883"/>
    <lineage>
        <taxon>Bacteria</taxon>
        <taxon>Bacillati</taxon>
        <taxon>Actinomycetota</taxon>
        <taxon>Actinomycetes</taxon>
        <taxon>Micromonosporales</taxon>
        <taxon>Micromonosporaceae</taxon>
        <taxon>Micromonospora</taxon>
    </lineage>
</organism>
<dbReference type="RefSeq" id="WP_184536184.1">
    <property type="nucleotide sequence ID" value="NZ_JACHJW010000001.1"/>
</dbReference>
<dbReference type="SUPFAM" id="SSF53300">
    <property type="entry name" value="vWA-like"/>
    <property type="match status" value="1"/>
</dbReference>
<sequence length="604" mass="62324">MSGRHRNTKRLRGARAVAAATALVVVTAGAWFGYRWLAEPTCTGEIRINVAAATEIAPAVSAAAEKWTVDGAAVNGTCVAVDVVSADPVDVAAKVATQHGVTLAGVGQASGAAELPDVWLPDSSTWLTRLRTAGASGFTPTNGGSVAHSPVVVAMPEPVAGRLGWPSTQLTWADLLKQVTTGSGLRAGTVDPARDPASLSGLLALTRAAAAGSDPAGVRATTTAVLRALATGGSVLRQDLIARFPRASDASSIASALNLAALSEENVIGYNAVDPPIRLAALYLDPTPMGLDYPYAVMPGSPPAKVAAAEGLYATLRGKEFRDLLAAHGLRASDGTWGNGFQAPQGAPSTVHTPRPGTPGATPAAPGGTAGTSSPEPTGTADGVLDPVVIDQALSTWTAVTQPGRMLAVIDVSGSMRQRVPTAGNATRQQVTVAAARRGLALFDDSWSLGLWTFSTDLVGEREYRELVPIGPLSSQRGRLEGALREVTPKENGGTGLYDTVLAAYRTVQDGWEAGRVNSVVLFTDGRNENSKGITEQKLLTELKRLADPERPIQVVIIGIGGDVNRDELDGITRVTGGGVFVTADPAKIGDILLKAIALRPAPR</sequence>
<keyword evidence="5" id="KW-1185">Reference proteome</keyword>
<evidence type="ECO:0000256" key="2">
    <source>
        <dbReference type="SAM" id="Phobius"/>
    </source>
</evidence>
<keyword evidence="2" id="KW-0812">Transmembrane</keyword>
<dbReference type="Gene3D" id="3.40.50.410">
    <property type="entry name" value="von Willebrand factor, type A domain"/>
    <property type="match status" value="1"/>
</dbReference>
<evidence type="ECO:0000256" key="1">
    <source>
        <dbReference type="SAM" id="MobiDB-lite"/>
    </source>
</evidence>
<feature type="compositionally biased region" description="Low complexity" evidence="1">
    <location>
        <begin position="353"/>
        <end position="367"/>
    </location>
</feature>
<accession>A0A7W7SVI1</accession>
<dbReference type="PROSITE" id="PS50234">
    <property type="entry name" value="VWFA"/>
    <property type="match status" value="1"/>
</dbReference>
<dbReference type="InterPro" id="IPR002035">
    <property type="entry name" value="VWF_A"/>
</dbReference>
<dbReference type="Proteomes" id="UP000578819">
    <property type="component" value="Unassembled WGS sequence"/>
</dbReference>
<feature type="domain" description="VWFA" evidence="3">
    <location>
        <begin position="405"/>
        <end position="597"/>
    </location>
</feature>
<evidence type="ECO:0000313" key="5">
    <source>
        <dbReference type="Proteomes" id="UP000578819"/>
    </source>
</evidence>
<dbReference type="Pfam" id="PF13531">
    <property type="entry name" value="SBP_bac_11"/>
    <property type="match status" value="1"/>
</dbReference>
<evidence type="ECO:0000259" key="3">
    <source>
        <dbReference type="PROSITE" id="PS50234"/>
    </source>
</evidence>
<proteinExistence type="predicted"/>
<keyword evidence="2" id="KW-1133">Transmembrane helix</keyword>